<keyword evidence="1" id="KW-1133">Transmembrane helix</keyword>
<dbReference type="RefSeq" id="WP_143681786.1">
    <property type="nucleotide sequence ID" value="NZ_FZOF01000058.1"/>
</dbReference>
<dbReference type="Proteomes" id="UP000198280">
    <property type="component" value="Unassembled WGS sequence"/>
</dbReference>
<evidence type="ECO:0000313" key="2">
    <source>
        <dbReference type="EMBL" id="SNT59865.1"/>
    </source>
</evidence>
<dbReference type="AlphaFoldDB" id="A0A239NYG4"/>
<dbReference type="OrthoDB" id="4087853at2"/>
<protein>
    <submittedName>
        <fullName evidence="2">Uncharacterized protein</fullName>
    </submittedName>
</protein>
<feature type="transmembrane region" description="Helical" evidence="1">
    <location>
        <begin position="12"/>
        <end position="30"/>
    </location>
</feature>
<evidence type="ECO:0000313" key="3">
    <source>
        <dbReference type="Proteomes" id="UP000198280"/>
    </source>
</evidence>
<keyword evidence="1" id="KW-0812">Transmembrane</keyword>
<accession>A0A239NYG4</accession>
<keyword evidence="1" id="KW-0472">Membrane</keyword>
<organism evidence="2 3">
    <name type="scientific">Actinacidiphila glaucinigra</name>
    <dbReference type="NCBI Taxonomy" id="235986"/>
    <lineage>
        <taxon>Bacteria</taxon>
        <taxon>Bacillati</taxon>
        <taxon>Actinomycetota</taxon>
        <taxon>Actinomycetes</taxon>
        <taxon>Kitasatosporales</taxon>
        <taxon>Streptomycetaceae</taxon>
        <taxon>Actinacidiphila</taxon>
    </lineage>
</organism>
<dbReference type="EMBL" id="FZOF01000058">
    <property type="protein sequence ID" value="SNT59865.1"/>
    <property type="molecule type" value="Genomic_DNA"/>
</dbReference>
<gene>
    <name evidence="2" type="ORF">SAMN05216252_1587</name>
</gene>
<evidence type="ECO:0000256" key="1">
    <source>
        <dbReference type="SAM" id="Phobius"/>
    </source>
</evidence>
<proteinExistence type="predicted"/>
<name>A0A239NYG4_9ACTN</name>
<keyword evidence="3" id="KW-1185">Reference proteome</keyword>
<reference evidence="2 3" key="1">
    <citation type="submission" date="2017-06" db="EMBL/GenBank/DDBJ databases">
        <authorList>
            <person name="Kim H.J."/>
            <person name="Triplett B.A."/>
        </authorList>
    </citation>
    <scope>NUCLEOTIDE SEQUENCE [LARGE SCALE GENOMIC DNA]</scope>
    <source>
        <strain evidence="2 3">CGMCC 4.1858</strain>
    </source>
</reference>
<sequence>MSEVHWTELSAGATAVTAVISLIALLAVAWQSFLTRSGVDVSQAVLLAGDRGRLDDRAPEVSVRLEEPTWPLLAWSHIGMPCNPWPAGHDWHFPEQEGERTVLQAAVVLENLSGRAIEARFDGDFAVAAEDNRELRAPSPLIVPARETDGAGGEVRVFLQANFTAKELSENCEAREQGLPLRHRAVGTISVRDDRDNGTTDTWDLSLSGCPIQPHETRGSVWVTVPFHITEGSGLRSLEYDLLPPRRRTYWISRRDGIELPAPTFTVRTNWWRRLLGR</sequence>